<evidence type="ECO:0000313" key="1">
    <source>
        <dbReference type="EMBL" id="JAD16674.1"/>
    </source>
</evidence>
<accession>A0A0A8XRW8</accession>
<organism evidence="1">
    <name type="scientific">Arundo donax</name>
    <name type="common">Giant reed</name>
    <name type="synonym">Donax arundinaceus</name>
    <dbReference type="NCBI Taxonomy" id="35708"/>
    <lineage>
        <taxon>Eukaryota</taxon>
        <taxon>Viridiplantae</taxon>
        <taxon>Streptophyta</taxon>
        <taxon>Embryophyta</taxon>
        <taxon>Tracheophyta</taxon>
        <taxon>Spermatophyta</taxon>
        <taxon>Magnoliopsida</taxon>
        <taxon>Liliopsida</taxon>
        <taxon>Poales</taxon>
        <taxon>Poaceae</taxon>
        <taxon>PACMAD clade</taxon>
        <taxon>Arundinoideae</taxon>
        <taxon>Arundineae</taxon>
        <taxon>Arundo</taxon>
    </lineage>
</organism>
<name>A0A0A8XRW8_ARUDO</name>
<sequence>MTLRPRSRFRPHPNLPVAKRTVAILPLVCEVFLDHLCCCLGGLLSLDLSVLAVVQSRFSMNFVVSPVVIMRKPATDPGLICSCIMSTGLT</sequence>
<proteinExistence type="predicted"/>
<reference evidence="1" key="2">
    <citation type="journal article" date="2015" name="Data Brief">
        <title>Shoot transcriptome of the giant reed, Arundo donax.</title>
        <authorList>
            <person name="Barrero R.A."/>
            <person name="Guerrero F.D."/>
            <person name="Moolhuijzen P."/>
            <person name="Goolsby J.A."/>
            <person name="Tidwell J."/>
            <person name="Bellgard S.E."/>
            <person name="Bellgard M.I."/>
        </authorList>
    </citation>
    <scope>NUCLEOTIDE SEQUENCE</scope>
    <source>
        <tissue evidence="1">Shoot tissue taken approximately 20 cm above the soil surface</tissue>
    </source>
</reference>
<dbReference type="EMBL" id="GBRH01281221">
    <property type="protein sequence ID" value="JAD16674.1"/>
    <property type="molecule type" value="Transcribed_RNA"/>
</dbReference>
<protein>
    <submittedName>
        <fullName evidence="1">Uncharacterized protein</fullName>
    </submittedName>
</protein>
<reference evidence="1" key="1">
    <citation type="submission" date="2014-09" db="EMBL/GenBank/DDBJ databases">
        <authorList>
            <person name="Magalhaes I.L.F."/>
            <person name="Oliveira U."/>
            <person name="Santos F.R."/>
            <person name="Vidigal T.H.D.A."/>
            <person name="Brescovit A.D."/>
            <person name="Santos A.J."/>
        </authorList>
    </citation>
    <scope>NUCLEOTIDE SEQUENCE</scope>
    <source>
        <tissue evidence="1">Shoot tissue taken approximately 20 cm above the soil surface</tissue>
    </source>
</reference>
<dbReference type="AlphaFoldDB" id="A0A0A8XRW8"/>